<protein>
    <submittedName>
        <fullName evidence="3">Ovule protein</fullName>
    </submittedName>
</protein>
<dbReference type="EMBL" id="LK028576">
    <property type="protein sequence ID" value="CDS16685.1"/>
    <property type="molecule type" value="Genomic_DNA"/>
</dbReference>
<gene>
    <name evidence="1" type="ORF">EgrG_000911100</name>
</gene>
<accession>A0A068WGG0</accession>
<reference evidence="3" key="3">
    <citation type="submission" date="2020-10" db="UniProtKB">
        <authorList>
            <consortium name="WormBaseParasite"/>
        </authorList>
    </citation>
    <scope>IDENTIFICATION</scope>
</reference>
<name>A0A068WGG0_ECHGR</name>
<reference evidence="1 2" key="1">
    <citation type="journal article" date="2013" name="Nature">
        <title>The genomes of four tapeworm species reveal adaptations to parasitism.</title>
        <authorList>
            <person name="Tsai I.J."/>
            <person name="Zarowiecki M."/>
            <person name="Holroyd N."/>
            <person name="Garciarrubio A."/>
            <person name="Sanchez-Flores A."/>
            <person name="Brooks K.L."/>
            <person name="Tracey A."/>
            <person name="Bobes R.J."/>
            <person name="Fragoso G."/>
            <person name="Sciutto E."/>
            <person name="Aslett M."/>
            <person name="Beasley H."/>
            <person name="Bennett H.M."/>
            <person name="Cai J."/>
            <person name="Camicia F."/>
            <person name="Clark R."/>
            <person name="Cucher M."/>
            <person name="De Silva N."/>
            <person name="Day T.A."/>
            <person name="Deplazes P."/>
            <person name="Estrada K."/>
            <person name="Fernandez C."/>
            <person name="Holland P.W."/>
            <person name="Hou J."/>
            <person name="Hu S."/>
            <person name="Huckvale T."/>
            <person name="Hung S.S."/>
            <person name="Kamenetzky L."/>
            <person name="Keane J.A."/>
            <person name="Kiss F."/>
            <person name="Koziol U."/>
            <person name="Lambert O."/>
            <person name="Liu K."/>
            <person name="Luo X."/>
            <person name="Luo Y."/>
            <person name="Macchiaroli N."/>
            <person name="Nichol S."/>
            <person name="Paps J."/>
            <person name="Parkinson J."/>
            <person name="Pouchkina-Stantcheva N."/>
            <person name="Riddiford N."/>
            <person name="Rosenzvit M."/>
            <person name="Salinas G."/>
            <person name="Wasmuth J.D."/>
            <person name="Zamanian M."/>
            <person name="Zheng Y."/>
            <person name="Cai X."/>
            <person name="Soberon X."/>
            <person name="Olson P.D."/>
            <person name="Laclette J.P."/>
            <person name="Brehm K."/>
            <person name="Berriman M."/>
            <person name="Garciarrubio A."/>
            <person name="Bobes R.J."/>
            <person name="Fragoso G."/>
            <person name="Sanchez-Flores A."/>
            <person name="Estrada K."/>
            <person name="Cevallos M.A."/>
            <person name="Morett E."/>
            <person name="Gonzalez V."/>
            <person name="Portillo T."/>
            <person name="Ochoa-Leyva A."/>
            <person name="Jose M.V."/>
            <person name="Sciutto E."/>
            <person name="Landa A."/>
            <person name="Jimenez L."/>
            <person name="Valdes V."/>
            <person name="Carrero J.C."/>
            <person name="Larralde C."/>
            <person name="Morales-Montor J."/>
            <person name="Limon-Lason J."/>
            <person name="Soberon X."/>
            <person name="Laclette J.P."/>
        </authorList>
    </citation>
    <scope>NUCLEOTIDE SEQUENCE [LARGE SCALE GENOMIC DNA]</scope>
</reference>
<organism evidence="1">
    <name type="scientific">Echinococcus granulosus</name>
    <name type="common">Hydatid tapeworm</name>
    <dbReference type="NCBI Taxonomy" id="6210"/>
    <lineage>
        <taxon>Eukaryota</taxon>
        <taxon>Metazoa</taxon>
        <taxon>Spiralia</taxon>
        <taxon>Lophotrochozoa</taxon>
        <taxon>Platyhelminthes</taxon>
        <taxon>Cestoda</taxon>
        <taxon>Eucestoda</taxon>
        <taxon>Cyclophyllidea</taxon>
        <taxon>Taeniidae</taxon>
        <taxon>Echinococcus</taxon>
        <taxon>Echinococcus granulosus group</taxon>
    </lineage>
</organism>
<evidence type="ECO:0000313" key="2">
    <source>
        <dbReference type="Proteomes" id="UP000492820"/>
    </source>
</evidence>
<dbReference type="AlphaFoldDB" id="A0A068WGG0"/>
<evidence type="ECO:0000313" key="1">
    <source>
        <dbReference type="EMBL" id="CDS16685.1"/>
    </source>
</evidence>
<sequence>MFSFLFCQKMHTSRICNKTTSNFIITFSPSLLLHLHGLFHPSLSLFFFSLQSRSPNFYWCYCVYLR</sequence>
<dbReference type="WBParaSite" id="EgrG_000911100">
    <property type="protein sequence ID" value="EgrG_000911100"/>
    <property type="gene ID" value="EgrG_000911100"/>
</dbReference>
<reference evidence="1" key="2">
    <citation type="submission" date="2014-06" db="EMBL/GenBank/DDBJ databases">
        <authorList>
            <person name="Aslett M."/>
        </authorList>
    </citation>
    <scope>NUCLEOTIDE SEQUENCE</scope>
</reference>
<evidence type="ECO:0000313" key="3">
    <source>
        <dbReference type="WBParaSite" id="EgrG_000911100"/>
    </source>
</evidence>
<proteinExistence type="predicted"/>
<dbReference type="Proteomes" id="UP000492820">
    <property type="component" value="Unassembled WGS sequence"/>
</dbReference>